<dbReference type="KEGG" id="eke:EK0264_03070"/>
<gene>
    <name evidence="2" type="ORF">EK0264_03070</name>
</gene>
<sequence>MDNRAVAELLDRQNGVISRAQAVACGAGEHDIRRLVRRNEWARVHTGVYVNHTGPLTWQQRAWAAVLYGEPAALSHASARRAADGPGRRSYDDGEPMQIAIDGARSIRPQAGIEIHRINGLSERALWHTSPPRVRPEEAVIDLAAIAARDIDAIGYLADAVRARITTPARLQAALARRTRVNRRRFLEQVIGDIAEGTCSALEHGYLVRVERRHGLPTARRQFRESAKGTLYRDAEYAEFGVIMELDGRMYHSSVRDRDLDLERDLAAFATGRVTARLGWGQVFDRGCRTAHTVGLALNNRGWRGEATSCRECPPALTA</sequence>
<dbReference type="InterPro" id="IPR025159">
    <property type="entry name" value="AbiEi_N"/>
</dbReference>
<name>A0A7L4YLE3_9ACTN</name>
<dbReference type="Proteomes" id="UP000463857">
    <property type="component" value="Chromosome"/>
</dbReference>
<accession>A0A7L4YLE3</accession>
<dbReference type="EMBL" id="CP047156">
    <property type="protein sequence ID" value="QHB99366.1"/>
    <property type="molecule type" value="Genomic_DNA"/>
</dbReference>
<proteinExistence type="predicted"/>
<dbReference type="OrthoDB" id="5146042at2"/>
<dbReference type="Pfam" id="PF13338">
    <property type="entry name" value="AbiEi_4"/>
    <property type="match status" value="1"/>
</dbReference>
<evidence type="ECO:0000313" key="3">
    <source>
        <dbReference type="Proteomes" id="UP000463857"/>
    </source>
</evidence>
<reference evidence="2 3" key="1">
    <citation type="journal article" date="2018" name="Int. J. Syst. Evol. Microbiol.">
        <title>Epidermidibacterium keratini gen. nov., sp. nov., a member of the family Sporichthyaceae, isolated from keratin epidermis.</title>
        <authorList>
            <person name="Lee D.G."/>
            <person name="Trujillo M.E."/>
            <person name="Kang S."/>
            <person name="Nam J.J."/>
            <person name="Kim Y.J."/>
        </authorList>
    </citation>
    <scope>NUCLEOTIDE SEQUENCE [LARGE SCALE GENOMIC DNA]</scope>
    <source>
        <strain evidence="2 3">EPI-7</strain>
    </source>
</reference>
<evidence type="ECO:0000259" key="1">
    <source>
        <dbReference type="Pfam" id="PF13338"/>
    </source>
</evidence>
<protein>
    <recommendedName>
        <fullName evidence="1">AbiEi antitoxin N-terminal domain-containing protein</fullName>
    </recommendedName>
</protein>
<feature type="domain" description="AbiEi antitoxin N-terminal" evidence="1">
    <location>
        <begin position="5"/>
        <end position="51"/>
    </location>
</feature>
<organism evidence="2 3">
    <name type="scientific">Epidermidibacterium keratini</name>
    <dbReference type="NCBI Taxonomy" id="1891644"/>
    <lineage>
        <taxon>Bacteria</taxon>
        <taxon>Bacillati</taxon>
        <taxon>Actinomycetota</taxon>
        <taxon>Actinomycetes</taxon>
        <taxon>Sporichthyales</taxon>
        <taxon>Sporichthyaceae</taxon>
        <taxon>Epidermidibacterium</taxon>
    </lineage>
</organism>
<dbReference type="RefSeq" id="WP_159542756.1">
    <property type="nucleotide sequence ID" value="NZ_CP047156.1"/>
</dbReference>
<dbReference type="AlphaFoldDB" id="A0A7L4YLE3"/>
<dbReference type="InParanoid" id="A0A7L4YLE3"/>
<evidence type="ECO:0000313" key="2">
    <source>
        <dbReference type="EMBL" id="QHB99366.1"/>
    </source>
</evidence>
<keyword evidence="3" id="KW-1185">Reference proteome</keyword>